<dbReference type="EMBL" id="JAUSVK010000001">
    <property type="protein sequence ID" value="MDQ0395911.1"/>
    <property type="molecule type" value="Genomic_DNA"/>
</dbReference>
<feature type="domain" description="N-acetyltransferase" evidence="3">
    <location>
        <begin position="24"/>
        <end position="174"/>
    </location>
</feature>
<dbReference type="Pfam" id="PF00583">
    <property type="entry name" value="Acetyltransf_1"/>
    <property type="match status" value="1"/>
</dbReference>
<evidence type="ECO:0000256" key="2">
    <source>
        <dbReference type="ARBA" id="ARBA00023315"/>
    </source>
</evidence>
<gene>
    <name evidence="4" type="ORF">J3R73_005703</name>
</gene>
<evidence type="ECO:0000313" key="5">
    <source>
        <dbReference type="Proteomes" id="UP001237448"/>
    </source>
</evidence>
<dbReference type="RefSeq" id="WP_307435315.1">
    <property type="nucleotide sequence ID" value="NZ_JAUSVK010000001.1"/>
</dbReference>
<keyword evidence="2" id="KW-0012">Acyltransferase</keyword>
<dbReference type="PANTHER" id="PTHR43877">
    <property type="entry name" value="AMINOALKYLPHOSPHONATE N-ACETYLTRANSFERASE-RELATED-RELATED"/>
    <property type="match status" value="1"/>
</dbReference>
<keyword evidence="5" id="KW-1185">Reference proteome</keyword>
<organism evidence="4 5">
    <name type="scientific">Labrys monachus</name>
    <dbReference type="NCBI Taxonomy" id="217067"/>
    <lineage>
        <taxon>Bacteria</taxon>
        <taxon>Pseudomonadati</taxon>
        <taxon>Pseudomonadota</taxon>
        <taxon>Alphaproteobacteria</taxon>
        <taxon>Hyphomicrobiales</taxon>
        <taxon>Xanthobacteraceae</taxon>
        <taxon>Labrys</taxon>
    </lineage>
</organism>
<proteinExistence type="predicted"/>
<dbReference type="PROSITE" id="PS51186">
    <property type="entry name" value="GNAT"/>
    <property type="match status" value="1"/>
</dbReference>
<reference evidence="4 5" key="1">
    <citation type="submission" date="2023-07" db="EMBL/GenBank/DDBJ databases">
        <title>Genomic Encyclopedia of Type Strains, Phase IV (KMG-IV): sequencing the most valuable type-strain genomes for metagenomic binning, comparative biology and taxonomic classification.</title>
        <authorList>
            <person name="Goeker M."/>
        </authorList>
    </citation>
    <scope>NUCLEOTIDE SEQUENCE [LARGE SCALE GENOMIC DNA]</scope>
    <source>
        <strain evidence="4 5">DSM 5896</strain>
    </source>
</reference>
<name>A0ABU0FN64_9HYPH</name>
<evidence type="ECO:0000313" key="4">
    <source>
        <dbReference type="EMBL" id="MDQ0395911.1"/>
    </source>
</evidence>
<protein>
    <submittedName>
        <fullName evidence="4">GNAT superfamily N-acetyltransferase</fullName>
    </submittedName>
</protein>
<dbReference type="SUPFAM" id="SSF55729">
    <property type="entry name" value="Acyl-CoA N-acyltransferases (Nat)"/>
    <property type="match status" value="1"/>
</dbReference>
<keyword evidence="1" id="KW-0808">Transferase</keyword>
<comment type="caution">
    <text evidence="4">The sequence shown here is derived from an EMBL/GenBank/DDBJ whole genome shotgun (WGS) entry which is preliminary data.</text>
</comment>
<dbReference type="PANTHER" id="PTHR43877:SF2">
    <property type="entry name" value="AMINOALKYLPHOSPHONATE N-ACETYLTRANSFERASE-RELATED"/>
    <property type="match status" value="1"/>
</dbReference>
<dbReference type="InterPro" id="IPR050832">
    <property type="entry name" value="Bact_Acetyltransf"/>
</dbReference>
<evidence type="ECO:0000259" key="3">
    <source>
        <dbReference type="PROSITE" id="PS51186"/>
    </source>
</evidence>
<dbReference type="CDD" id="cd04301">
    <property type="entry name" value="NAT_SF"/>
    <property type="match status" value="1"/>
</dbReference>
<accession>A0ABU0FN64</accession>
<dbReference type="Gene3D" id="3.40.630.30">
    <property type="match status" value="1"/>
</dbReference>
<dbReference type="Proteomes" id="UP001237448">
    <property type="component" value="Unassembled WGS sequence"/>
</dbReference>
<sequence>MTAITVTIPGPDEAAPLVPVLAGILIDCVEGGASVSYLPPLDRPTAEAFYRKTVARVADGSTILFVARLDGEPVGTVQLSPVPIQNQPHRAEVNKLLVHRRGRGRGVAHALMAALEREARALGRPLLSLDTTAGSPAERLYEKLGWQRLGVMPRHALLAPGVFSDTTFFWKDLTA</sequence>
<evidence type="ECO:0000256" key="1">
    <source>
        <dbReference type="ARBA" id="ARBA00022679"/>
    </source>
</evidence>
<dbReference type="InterPro" id="IPR016181">
    <property type="entry name" value="Acyl_CoA_acyltransferase"/>
</dbReference>
<dbReference type="InterPro" id="IPR000182">
    <property type="entry name" value="GNAT_dom"/>
</dbReference>